<evidence type="ECO:0000256" key="8">
    <source>
        <dbReference type="ARBA" id="ARBA00023163"/>
    </source>
</evidence>
<comment type="subcellular location">
    <subcellularLocation>
        <location evidence="1">Nucleus</location>
    </subcellularLocation>
</comment>
<dbReference type="PROSITE" id="PS00028">
    <property type="entry name" value="ZINC_FINGER_C2H2_1"/>
    <property type="match status" value="12"/>
</dbReference>
<dbReference type="FunFam" id="3.30.160.60:FF:000100">
    <property type="entry name" value="Zinc finger 45-like"/>
    <property type="match status" value="1"/>
</dbReference>
<feature type="region of interest" description="Disordered" evidence="11">
    <location>
        <begin position="2200"/>
        <end position="2219"/>
    </location>
</feature>
<feature type="compositionally biased region" description="Basic and acidic residues" evidence="11">
    <location>
        <begin position="963"/>
        <end position="973"/>
    </location>
</feature>
<feature type="compositionally biased region" description="Polar residues" evidence="11">
    <location>
        <begin position="999"/>
        <end position="1011"/>
    </location>
</feature>
<feature type="region of interest" description="Disordered" evidence="11">
    <location>
        <begin position="334"/>
        <end position="360"/>
    </location>
</feature>
<dbReference type="InterPro" id="IPR029526">
    <property type="entry name" value="PGBD"/>
</dbReference>
<feature type="compositionally biased region" description="Basic residues" evidence="11">
    <location>
        <begin position="1447"/>
        <end position="1463"/>
    </location>
</feature>
<evidence type="ECO:0000256" key="1">
    <source>
        <dbReference type="ARBA" id="ARBA00004123"/>
    </source>
</evidence>
<dbReference type="Pfam" id="PF13912">
    <property type="entry name" value="zf-C2H2_6"/>
    <property type="match status" value="1"/>
</dbReference>
<feature type="region of interest" description="Disordered" evidence="11">
    <location>
        <begin position="1810"/>
        <end position="1832"/>
    </location>
</feature>
<comment type="caution">
    <text evidence="13">The sequence shown here is derived from an EMBL/GenBank/DDBJ whole genome shotgun (WGS) entry which is preliminary data.</text>
</comment>
<evidence type="ECO:0000256" key="5">
    <source>
        <dbReference type="ARBA" id="ARBA00022833"/>
    </source>
</evidence>
<feature type="compositionally biased region" description="Polar residues" evidence="11">
    <location>
        <begin position="1576"/>
        <end position="1598"/>
    </location>
</feature>
<name>A0A5N5Q5Y5_PANHP</name>
<dbReference type="Pfam" id="PF13843">
    <property type="entry name" value="DDE_Tnp_1_7"/>
    <property type="match status" value="1"/>
</dbReference>
<keyword evidence="6" id="KW-0805">Transcription regulation</keyword>
<feature type="compositionally biased region" description="Basic residues" evidence="11">
    <location>
        <begin position="874"/>
        <end position="887"/>
    </location>
</feature>
<feature type="compositionally biased region" description="Polar residues" evidence="11">
    <location>
        <begin position="136"/>
        <end position="145"/>
    </location>
</feature>
<feature type="region of interest" description="Disordered" evidence="11">
    <location>
        <begin position="2452"/>
        <end position="2479"/>
    </location>
</feature>
<dbReference type="SMART" id="SM00384">
    <property type="entry name" value="AT_hook"/>
    <property type="match status" value="2"/>
</dbReference>
<feature type="domain" description="C2H2-type" evidence="12">
    <location>
        <begin position="2407"/>
        <end position="2434"/>
    </location>
</feature>
<evidence type="ECO:0000256" key="7">
    <source>
        <dbReference type="ARBA" id="ARBA00023125"/>
    </source>
</evidence>
<dbReference type="FunFam" id="3.30.160.60:FF:000965">
    <property type="entry name" value="Neurotrophin receptor-interacting factor homolog"/>
    <property type="match status" value="1"/>
</dbReference>
<feature type="compositionally biased region" description="Polar residues" evidence="11">
    <location>
        <begin position="1387"/>
        <end position="1420"/>
    </location>
</feature>
<keyword evidence="9" id="KW-0539">Nucleus</keyword>
<feature type="compositionally biased region" description="Basic residues" evidence="11">
    <location>
        <begin position="1106"/>
        <end position="1117"/>
    </location>
</feature>
<feature type="domain" description="C2H2-type" evidence="12">
    <location>
        <begin position="282"/>
        <end position="309"/>
    </location>
</feature>
<dbReference type="Proteomes" id="UP000327468">
    <property type="component" value="Chromosome 1"/>
</dbReference>
<feature type="region of interest" description="Disordered" evidence="11">
    <location>
        <begin position="2665"/>
        <end position="2687"/>
    </location>
</feature>
<keyword evidence="3" id="KW-0677">Repeat</keyword>
<dbReference type="PANTHER" id="PTHR24376:SF235">
    <property type="entry name" value="C2H2-TYPE DOMAIN-CONTAINING PROTEIN"/>
    <property type="match status" value="1"/>
</dbReference>
<feature type="compositionally biased region" description="Polar residues" evidence="11">
    <location>
        <begin position="1810"/>
        <end position="1822"/>
    </location>
</feature>
<feature type="compositionally biased region" description="Basic and acidic residues" evidence="11">
    <location>
        <begin position="2524"/>
        <end position="2544"/>
    </location>
</feature>
<dbReference type="Pfam" id="PF00096">
    <property type="entry name" value="zf-C2H2"/>
    <property type="match status" value="6"/>
</dbReference>
<feature type="region of interest" description="Disordered" evidence="11">
    <location>
        <begin position="1373"/>
        <end position="1477"/>
    </location>
</feature>
<feature type="compositionally biased region" description="Basic and acidic residues" evidence="11">
    <location>
        <begin position="1466"/>
        <end position="1475"/>
    </location>
</feature>
<feature type="domain" description="C2H2-type" evidence="12">
    <location>
        <begin position="2595"/>
        <end position="2623"/>
    </location>
</feature>
<keyword evidence="5" id="KW-0862">Zinc</keyword>
<feature type="compositionally biased region" description="Basic and acidic residues" evidence="11">
    <location>
        <begin position="2573"/>
        <end position="2584"/>
    </location>
</feature>
<feature type="region of interest" description="Disordered" evidence="11">
    <location>
        <begin position="2498"/>
        <end position="2597"/>
    </location>
</feature>
<feature type="region of interest" description="Disordered" evidence="11">
    <location>
        <begin position="1705"/>
        <end position="1726"/>
    </location>
</feature>
<evidence type="ECO:0000256" key="10">
    <source>
        <dbReference type="PROSITE-ProRule" id="PRU00042"/>
    </source>
</evidence>
<feature type="region of interest" description="Disordered" evidence="11">
    <location>
        <begin position="644"/>
        <end position="664"/>
    </location>
</feature>
<feature type="domain" description="C2H2-type" evidence="12">
    <location>
        <begin position="2652"/>
        <end position="2679"/>
    </location>
</feature>
<feature type="region of interest" description="Disordered" evidence="11">
    <location>
        <begin position="113"/>
        <end position="171"/>
    </location>
</feature>
<evidence type="ECO:0000256" key="11">
    <source>
        <dbReference type="SAM" id="MobiDB-lite"/>
    </source>
</evidence>
<feature type="domain" description="C2H2-type" evidence="12">
    <location>
        <begin position="226"/>
        <end position="253"/>
    </location>
</feature>
<evidence type="ECO:0000256" key="2">
    <source>
        <dbReference type="ARBA" id="ARBA00022723"/>
    </source>
</evidence>
<feature type="domain" description="C2H2-type" evidence="12">
    <location>
        <begin position="1170"/>
        <end position="1198"/>
    </location>
</feature>
<evidence type="ECO:0000256" key="4">
    <source>
        <dbReference type="ARBA" id="ARBA00022771"/>
    </source>
</evidence>
<feature type="domain" description="C2H2-type" evidence="12">
    <location>
        <begin position="2378"/>
        <end position="2405"/>
    </location>
</feature>
<organism evidence="13 14">
    <name type="scientific">Pangasianodon hypophthalmus</name>
    <name type="common">Striped catfish</name>
    <name type="synonym">Helicophagus hypophthalmus</name>
    <dbReference type="NCBI Taxonomy" id="310915"/>
    <lineage>
        <taxon>Eukaryota</taxon>
        <taxon>Metazoa</taxon>
        <taxon>Chordata</taxon>
        <taxon>Craniata</taxon>
        <taxon>Vertebrata</taxon>
        <taxon>Euteleostomi</taxon>
        <taxon>Actinopterygii</taxon>
        <taxon>Neopterygii</taxon>
        <taxon>Teleostei</taxon>
        <taxon>Ostariophysi</taxon>
        <taxon>Siluriformes</taxon>
        <taxon>Pangasiidae</taxon>
        <taxon>Pangasianodon</taxon>
    </lineage>
</organism>
<keyword evidence="8" id="KW-0804">Transcription</keyword>
<dbReference type="PANTHER" id="PTHR24376">
    <property type="entry name" value="ZINC FINGER PROTEIN"/>
    <property type="match status" value="1"/>
</dbReference>
<dbReference type="Gene3D" id="3.30.160.60">
    <property type="entry name" value="Classic Zinc Finger"/>
    <property type="match status" value="8"/>
</dbReference>
<feature type="compositionally biased region" description="Polar residues" evidence="11">
    <location>
        <begin position="1433"/>
        <end position="1446"/>
    </location>
</feature>
<dbReference type="GO" id="GO:0005634">
    <property type="term" value="C:nucleus"/>
    <property type="evidence" value="ECO:0007669"/>
    <property type="project" value="UniProtKB-SubCell"/>
</dbReference>
<feature type="compositionally biased region" description="Polar residues" evidence="11">
    <location>
        <begin position="1705"/>
        <end position="1714"/>
    </location>
</feature>
<dbReference type="EMBL" id="VFJC01000002">
    <property type="protein sequence ID" value="KAB5586528.1"/>
    <property type="molecule type" value="Genomic_DNA"/>
</dbReference>
<evidence type="ECO:0000313" key="14">
    <source>
        <dbReference type="Proteomes" id="UP000327468"/>
    </source>
</evidence>
<keyword evidence="7" id="KW-0238">DNA-binding</keyword>
<dbReference type="SUPFAM" id="SSF57667">
    <property type="entry name" value="beta-beta-alpha zinc fingers"/>
    <property type="match status" value="6"/>
</dbReference>
<dbReference type="PROSITE" id="PS50157">
    <property type="entry name" value="ZINC_FINGER_C2H2_2"/>
    <property type="match status" value="13"/>
</dbReference>
<protein>
    <recommendedName>
        <fullName evidence="12">C2H2-type domain-containing protein</fullName>
    </recommendedName>
</protein>
<dbReference type="GO" id="GO:0003677">
    <property type="term" value="F:DNA binding"/>
    <property type="evidence" value="ECO:0007669"/>
    <property type="project" value="UniProtKB-KW"/>
</dbReference>
<evidence type="ECO:0000313" key="13">
    <source>
        <dbReference type="EMBL" id="KAB5586528.1"/>
    </source>
</evidence>
<evidence type="ECO:0000256" key="3">
    <source>
        <dbReference type="ARBA" id="ARBA00022737"/>
    </source>
</evidence>
<reference evidence="13 14" key="1">
    <citation type="submission" date="2019-06" db="EMBL/GenBank/DDBJ databases">
        <title>A chromosome-scale genome assembly of the striped catfish, Pangasianodon hypophthalmus.</title>
        <authorList>
            <person name="Wen M."/>
            <person name="Zahm M."/>
            <person name="Roques C."/>
            <person name="Cabau C."/>
            <person name="Klopp C."/>
            <person name="Donnadieu C."/>
            <person name="Jouanno E."/>
            <person name="Avarre J.-C."/>
            <person name="Campet M."/>
            <person name="Ha T.T.T."/>
            <person name="Dugue R."/>
            <person name="Lampietro C."/>
            <person name="Louis A."/>
            <person name="Herpin A."/>
            <person name="Echchiki A."/>
            <person name="Berthelot C."/>
            <person name="Parey E."/>
            <person name="Roest-Crollius H."/>
            <person name="Braasch I."/>
            <person name="Postlethwait J."/>
            <person name="Bobe J."/>
            <person name="Montfort J."/>
            <person name="Bouchez O."/>
            <person name="Begum T."/>
            <person name="Schartl M."/>
            <person name="Guiguen Y."/>
        </authorList>
    </citation>
    <scope>NUCLEOTIDE SEQUENCE [LARGE SCALE GENOMIC DNA]</scope>
    <source>
        <strain evidence="13 14">Indonesia</strain>
        <tissue evidence="13">Blood</tissue>
    </source>
</reference>
<feature type="domain" description="C2H2-type" evidence="12">
    <location>
        <begin position="2435"/>
        <end position="2462"/>
    </location>
</feature>
<keyword evidence="4 10" id="KW-0863">Zinc-finger</keyword>
<feature type="compositionally biased region" description="Basic and acidic residues" evidence="11">
    <location>
        <begin position="149"/>
        <end position="171"/>
    </location>
</feature>
<feature type="region of interest" description="Disordered" evidence="11">
    <location>
        <begin position="861"/>
        <end position="891"/>
    </location>
</feature>
<feature type="domain" description="C2H2-type" evidence="12">
    <location>
        <begin position="2624"/>
        <end position="2652"/>
    </location>
</feature>
<feature type="region of interest" description="Disordered" evidence="11">
    <location>
        <begin position="919"/>
        <end position="938"/>
    </location>
</feature>
<evidence type="ECO:0000256" key="6">
    <source>
        <dbReference type="ARBA" id="ARBA00023015"/>
    </source>
</evidence>
<feature type="compositionally biased region" description="Basic residues" evidence="11">
    <location>
        <begin position="1014"/>
        <end position="1023"/>
    </location>
</feature>
<dbReference type="InterPro" id="IPR013087">
    <property type="entry name" value="Znf_C2H2_type"/>
</dbReference>
<gene>
    <name evidence="13" type="ORF">PHYPO_G00002760</name>
</gene>
<evidence type="ECO:0000259" key="12">
    <source>
        <dbReference type="PROSITE" id="PS50157"/>
    </source>
</evidence>
<keyword evidence="14" id="KW-1185">Reference proteome</keyword>
<keyword evidence="2" id="KW-0479">Metal-binding</keyword>
<sequence>MELASQSVSDLFLAKGDMSLALEHVAPAGTALDHTVQDITAQIIGLGEGKLDLYVPSEAILEPISPAEVVPEENALAVSTYEATEDEITTHPFQSNQSSDPGMPNEIIEVNSSVSDSNPSEASEGSAPSREVSLEDLTSNPTTPGETGISKEDNSVRKFIPPKKDRMDPLKMDMSKPTVIPLTSSQLSLQCLECHIIFSDNKSKQRHLKMNHPTEYEQCMLGDALFACYVCDRHFTCSTELMAHQRAHTEKQPFKCPICGEAFSRSSELTSHKKVHYNKQGYTCSDCGKLFKTLTLLKYHQRVHTGERPYVCIHKECGKRFTMPKALQKHLEAHEKEETEGVENLTNATSKTKKKRSKGTSSRKYACSQCNESFKTAKSQLHHNKTRHSQCSSILPSSGAVAAGSPCVTTLTEVVQLPLPHMEAAGQAVQQIGPLGVEQIKRLIEKMGNVQKVNQLVILGLDQLPLQAQSSGIQQSQGLIQPLHFDFTQPTVQHAVLQQAGDKKGHEGTTSTGTEEDTLLESLEVEVAVEQKKTVVQGETSISAECPEKQVTVVESDMTGIQGNEVQYEPLPEVTEKDILPPQLDDSHQILLTTEEQQIQDAVDVKTPETGNDSSLTLKNDSESRVTSEEELVIKKTDITVSEKTNTNAETSQKDSEAADSLTVQGNVVNPDNELMMNTSADPLSQKASEALSSLVEPEPQTGQRNLDKLDKTNSNVEYQCQKAMEAKDSLVEPKTEQRNPNFDNSQEIEAQLEQQHLKEILSSEDQILQMNKPSLSNIQHDQERSPLEQAPFIESVVQQSRVETKDQTLLAEDSTYIKKALPIKKKSSKKQVIPKSQYLETQDEVAKSSLPITPNQKIRTVSKTPKKQETTKKHFGSKQHKKKYSKPKLLNISNNSLYKDQQDIDPGNVPVLIHSETEKLKQKQKGRKSEKSTGLIHALNLPCEKKVMKVSEQALRGKPQKRKFENQRDLVKKGKSTQETQQNETPVPKKKKRGKITEATSQKKAKSNITAKKVNKKSHKLAKQREKDKIVSETKIVDQIKQQALLLLKGHKQPQLKVHKLDAKTTGLDHQLIHKCQTKEIYGHETSVEPAKEAIQNKSLQAPSQKKKKAKTMGKKSKVDSKQSSHLQTSPINCDFHSGAKQKVVRKRKAPAKIDQEIALSPPFSRLIIGCHDCGKSFSEVSALQEHMASMHSENGALQSIVSCDVSEMPTVNLRPKELMPTNTVHSSNFEIHVPTDWDVESEMREIGLGDEQRNEHRLSFPALNPSPSFPMTTTFVEVEGKQDDTLNQEPPLGNKKAIGKNSACHVETNKTKLREPENLDVHLLPPISLSEPHQSMDVKEALPSDVNLVMVEDQNEGDYHISTKLYSLSQNNSHKVSDPQEGLASHNTHSHNPSFIQNQLSTKPVNLASTNSAGSHLTEQSEIKQEADEISVQTVASQTNTSMTRGKRGRGSKGRGKRQLGKRSSTENRHTEEMVASEEDCQVVFELYSLTCNSEEKNEEILKNRKATNATAASIHSALKESSEVREVYVLPQPATASALEVMKSVNGSLTQKSGEHDKNSSFSSSLRKGRISVNCQSGMRGQGNQQSDNGLTSAGTSTDVKIEASTSVLTPHDVQANDGDFLQGVQMILVKAEDQQISNDPHILQEAQHMQIHHNPCLEKHLDRSTVGISSGSPAVAQSTAKQCIFYPVKEEEGEMLVEPQVNNQETSGSEVSDERTGPWGAPGLEECEIRIGYPQMEMHHNLYSSTEEGSVGAEQQSPEDVLEFLSQTSDMEDFDSVNSEPEAETHIMSCYHGIYANGAVRQCEMSSTEQPAKTSENTGCPDADDQRASSKEHCEPIDYFIQYFSWNIWKDIAACTGQGSKLLKPVTEKEVAQFVGIHIAMGTLKFPSMKLYWDDFTRVPLIADAMSAAMFSELASNLRLASLKGDRPDWNGQDAHKDQDAHNCTETLVSKKDPLWKVQAIVNRVREGCQALKRNGNYGVDQYLLPFQRHPTHSLHHTVMINAAGLVMDFSLRVSDCNREEIVQKMVSREKSDNQGMVFLCKPELSTPSMLEHLLEAGVRSAGKVGGARGQIGDEFVTSDGKLKLFRCHHGFILSAVTKEKSRSTSLVSGFERAIKAANLNRDLRSLYRTPCTSPSPSAWPQSVLWDLIDLALVNSWLQYKQDQSHLPEPLSLMAFRLEVSKALIRSSNIAVQDSSPPYVPPPIRSGSNASRGRSDVFETPLPDAATRYDGLGHWPEQLSEGEEARCRFGGCEQMSRLVLVFSLHKKCSYISSGHIGPLFRMDSDILKIEEIVMGGGETAAPADVNAEKAGKPYTTIIIQDPPAAPVIQSYQHESLQCFQCFITFCNSKAKERHMKKSHREEYKQQLQQCDTLFTCYVCDRTFPSSEELTRHQSTHNKEDKPFKCAHCRESFRTFSELTTHRRQVCPERQFVCKECNETFRSPALLRTHRLAQHPARPDGDDTDNPSKTHRCGKCGRGFEEESELLHHQENHAANQHCNGSGPVKRRGRPPKAETSSATVEKKQKQGKSEENEMAEKSEDMPPAPPAAEAKPKTGGRRGRPPKSASQDPKADEDKSDSKKTKAASPTARQIPCPECDLVFSAPAQLRVHKKEKHTQRKAHPCQECEESFNRAEQLEAHMARAHKAGRYSCSTCGKSFGRESNLKAHQQSHGKEDEKSAGGGKR</sequence>
<dbReference type="InterPro" id="IPR036236">
    <property type="entry name" value="Znf_C2H2_sf"/>
</dbReference>
<feature type="domain" description="C2H2-type" evidence="12">
    <location>
        <begin position="365"/>
        <end position="389"/>
    </location>
</feature>
<feature type="compositionally biased region" description="Polar residues" evidence="11">
    <location>
        <begin position="113"/>
        <end position="123"/>
    </location>
</feature>
<accession>A0A5N5Q5Y5</accession>
<proteinExistence type="predicted"/>
<feature type="region of interest" description="Disordered" evidence="11">
    <location>
        <begin position="1094"/>
        <end position="1135"/>
    </location>
</feature>
<feature type="compositionally biased region" description="Basic and acidic residues" evidence="11">
    <location>
        <begin position="919"/>
        <end position="932"/>
    </location>
</feature>
<dbReference type="FunFam" id="3.30.160.60:FF:002343">
    <property type="entry name" value="Zinc finger protein 33A"/>
    <property type="match status" value="1"/>
</dbReference>
<dbReference type="InterPro" id="IPR017956">
    <property type="entry name" value="AT_hook_DNA-bd_motif"/>
</dbReference>
<dbReference type="GO" id="GO:0008270">
    <property type="term" value="F:zinc ion binding"/>
    <property type="evidence" value="ECO:0007669"/>
    <property type="project" value="UniProtKB-KW"/>
</dbReference>
<dbReference type="SMART" id="SM00355">
    <property type="entry name" value="ZnF_C2H2"/>
    <property type="match status" value="15"/>
</dbReference>
<feature type="region of interest" description="Disordered" evidence="11">
    <location>
        <begin position="953"/>
        <end position="1028"/>
    </location>
</feature>
<feature type="domain" description="C2H2-type" evidence="12">
    <location>
        <begin position="2474"/>
        <end position="2501"/>
    </location>
</feature>
<feature type="region of interest" description="Disordered" evidence="11">
    <location>
        <begin position="1551"/>
        <end position="1598"/>
    </location>
</feature>
<feature type="domain" description="C2H2-type" evidence="12">
    <location>
        <begin position="310"/>
        <end position="339"/>
    </location>
</feature>
<evidence type="ECO:0000256" key="9">
    <source>
        <dbReference type="ARBA" id="ARBA00023242"/>
    </source>
</evidence>
<feature type="domain" description="C2H2-type" evidence="12">
    <location>
        <begin position="254"/>
        <end position="281"/>
    </location>
</feature>